<keyword evidence="11 17" id="KW-0472">Membrane</keyword>
<gene>
    <name evidence="18" type="ORF">A11A3_07538</name>
</gene>
<dbReference type="GO" id="GO:0019646">
    <property type="term" value="P:aerobic electron transport chain"/>
    <property type="evidence" value="ECO:0007669"/>
    <property type="project" value="TreeGrafter"/>
</dbReference>
<feature type="transmembrane region" description="Helical" evidence="17">
    <location>
        <begin position="20"/>
        <end position="39"/>
    </location>
</feature>
<dbReference type="RefSeq" id="WP_008928688.1">
    <property type="nucleotide sequence ID" value="NZ_AMRJ01000009.1"/>
</dbReference>
<evidence type="ECO:0000256" key="5">
    <source>
        <dbReference type="ARBA" id="ARBA00022448"/>
    </source>
</evidence>
<dbReference type="GO" id="GO:0005886">
    <property type="term" value="C:plasma membrane"/>
    <property type="evidence" value="ECO:0007669"/>
    <property type="project" value="UniProtKB-SubCell"/>
</dbReference>
<organism evidence="18 19">
    <name type="scientific">Alcanivorax hongdengensis A-11-3</name>
    <dbReference type="NCBI Taxonomy" id="1177179"/>
    <lineage>
        <taxon>Bacteria</taxon>
        <taxon>Pseudomonadati</taxon>
        <taxon>Pseudomonadota</taxon>
        <taxon>Gammaproteobacteria</taxon>
        <taxon>Oceanospirillales</taxon>
        <taxon>Alcanivoracaceae</taxon>
        <taxon>Alcanivorax</taxon>
    </lineage>
</organism>
<keyword evidence="8" id="KW-0249">Electron transport</keyword>
<dbReference type="OrthoDB" id="2375888at2"/>
<dbReference type="GO" id="GO:0015990">
    <property type="term" value="P:electron transport coupled proton transport"/>
    <property type="evidence" value="ECO:0007669"/>
    <property type="project" value="InterPro"/>
</dbReference>
<comment type="function">
    <text evidence="12">Cytochrome bo(3) ubiquinol terminal oxidase is the component of the aerobic respiratory chain of E.coli that predominates when cells are grown at high aeration. Has proton pump activity across the membrane in addition to electron transfer, pumping 2 protons/electron.</text>
</comment>
<comment type="similarity">
    <text evidence="2">Belongs to the cytochrome c oxidase bacterial subunit 4 family.</text>
</comment>
<evidence type="ECO:0000256" key="15">
    <source>
        <dbReference type="ARBA" id="ARBA00031887"/>
    </source>
</evidence>
<evidence type="ECO:0000256" key="12">
    <source>
        <dbReference type="ARBA" id="ARBA00025694"/>
    </source>
</evidence>
<dbReference type="GO" id="GO:0015078">
    <property type="term" value="F:proton transmembrane transporter activity"/>
    <property type="evidence" value="ECO:0007669"/>
    <property type="project" value="TreeGrafter"/>
</dbReference>
<dbReference type="GO" id="GO:0009486">
    <property type="term" value="F:cytochrome bo3 ubiquinol oxidase activity"/>
    <property type="evidence" value="ECO:0007669"/>
    <property type="project" value="InterPro"/>
</dbReference>
<evidence type="ECO:0000256" key="9">
    <source>
        <dbReference type="ARBA" id="ARBA00022989"/>
    </source>
</evidence>
<keyword evidence="6" id="KW-1003">Cell membrane</keyword>
<dbReference type="NCBIfam" id="TIGR02847">
    <property type="entry name" value="CyoD"/>
    <property type="match status" value="1"/>
</dbReference>
<dbReference type="PATRIC" id="fig|1177179.3.peg.1515"/>
<dbReference type="AlphaFoldDB" id="L0WCC5"/>
<keyword evidence="19" id="KW-1185">Reference proteome</keyword>
<evidence type="ECO:0000256" key="1">
    <source>
        <dbReference type="ARBA" id="ARBA00004651"/>
    </source>
</evidence>
<dbReference type="STRING" id="1177179.A11A3_07538"/>
<evidence type="ECO:0000256" key="16">
    <source>
        <dbReference type="ARBA" id="ARBA00032185"/>
    </source>
</evidence>
<comment type="subcellular location">
    <subcellularLocation>
        <location evidence="1">Cell membrane</location>
        <topology evidence="1">Multi-pass membrane protein</topology>
    </subcellularLocation>
</comment>
<dbReference type="PANTHER" id="PTHR36835">
    <property type="entry name" value="CYTOCHROME BO(3) UBIQUINOL OXIDASE SUBUNIT 4"/>
    <property type="match status" value="1"/>
</dbReference>
<feature type="transmembrane region" description="Helical" evidence="17">
    <location>
        <begin position="82"/>
        <end position="104"/>
    </location>
</feature>
<evidence type="ECO:0000256" key="6">
    <source>
        <dbReference type="ARBA" id="ARBA00022475"/>
    </source>
</evidence>
<dbReference type="EMBL" id="AMRJ01000009">
    <property type="protein sequence ID" value="EKF74654.1"/>
    <property type="molecule type" value="Genomic_DNA"/>
</dbReference>
<dbReference type="Proteomes" id="UP000010164">
    <property type="component" value="Unassembled WGS sequence"/>
</dbReference>
<keyword evidence="10" id="KW-0560">Oxidoreductase</keyword>
<keyword evidence="5" id="KW-0813">Transport</keyword>
<evidence type="ECO:0000256" key="3">
    <source>
        <dbReference type="ARBA" id="ARBA00011700"/>
    </source>
</evidence>
<keyword evidence="7 17" id="KW-0812">Transmembrane</keyword>
<evidence type="ECO:0000256" key="2">
    <source>
        <dbReference type="ARBA" id="ARBA00008079"/>
    </source>
</evidence>
<dbReference type="InterPro" id="IPR005171">
    <property type="entry name" value="Cyt_c_oxidase_su4_prok"/>
</dbReference>
<name>L0WCC5_9GAMM</name>
<evidence type="ECO:0000313" key="19">
    <source>
        <dbReference type="Proteomes" id="UP000010164"/>
    </source>
</evidence>
<keyword evidence="9 17" id="KW-1133">Transmembrane helix</keyword>
<evidence type="ECO:0000313" key="18">
    <source>
        <dbReference type="EMBL" id="EKF74654.1"/>
    </source>
</evidence>
<protein>
    <recommendedName>
        <fullName evidence="4">Cytochrome bo(3) ubiquinol oxidase subunit 4</fullName>
    </recommendedName>
    <alternativeName>
        <fullName evidence="16">Cytochrome o ubiquinol oxidase subunit 4</fullName>
    </alternativeName>
    <alternativeName>
        <fullName evidence="13">Oxidase bo(3) subunit 4</fullName>
    </alternativeName>
    <alternativeName>
        <fullName evidence="14">Ubiquinol oxidase polypeptide IV</fullName>
    </alternativeName>
    <alternativeName>
        <fullName evidence="15">Ubiquinol oxidase subunit 4</fullName>
    </alternativeName>
</protein>
<feature type="transmembrane region" description="Helical" evidence="17">
    <location>
        <begin position="51"/>
        <end position="70"/>
    </location>
</feature>
<dbReference type="PANTHER" id="PTHR36835:SF1">
    <property type="entry name" value="CYTOCHROME BO(3) UBIQUINOL OXIDASE SUBUNIT 4"/>
    <property type="match status" value="1"/>
</dbReference>
<proteinExistence type="inferred from homology"/>
<dbReference type="InterPro" id="IPR014210">
    <property type="entry name" value="Cyt_o_ubiqinol_oxidase_su4"/>
</dbReference>
<comment type="caution">
    <text evidence="18">The sequence shown here is derived from an EMBL/GenBank/DDBJ whole genome shotgun (WGS) entry which is preliminary data.</text>
</comment>
<accession>L0WCC5</accession>
<dbReference type="GO" id="GO:0009319">
    <property type="term" value="C:cytochrome o ubiquinol oxidase complex"/>
    <property type="evidence" value="ECO:0007669"/>
    <property type="project" value="TreeGrafter"/>
</dbReference>
<evidence type="ECO:0000256" key="13">
    <source>
        <dbReference type="ARBA" id="ARBA00030071"/>
    </source>
</evidence>
<evidence type="ECO:0000256" key="17">
    <source>
        <dbReference type="SAM" id="Phobius"/>
    </source>
</evidence>
<evidence type="ECO:0000256" key="8">
    <source>
        <dbReference type="ARBA" id="ARBA00022982"/>
    </source>
</evidence>
<dbReference type="InterPro" id="IPR050968">
    <property type="entry name" value="Cytochrome_c_oxidase_bac_sub4"/>
</dbReference>
<evidence type="ECO:0000256" key="10">
    <source>
        <dbReference type="ARBA" id="ARBA00023002"/>
    </source>
</evidence>
<dbReference type="Pfam" id="PF03626">
    <property type="entry name" value="COX4_pro"/>
    <property type="match status" value="1"/>
</dbReference>
<reference evidence="18 19" key="1">
    <citation type="journal article" date="2012" name="J. Bacteriol.">
        <title>Genome Sequence of the Alkane-Degrading Bacterium Alcanivorax hongdengensis Type Strain A-11-3.</title>
        <authorList>
            <person name="Lai Q."/>
            <person name="Shao Z."/>
        </authorList>
    </citation>
    <scope>NUCLEOTIDE SEQUENCE [LARGE SCALE GENOMIC DNA]</scope>
    <source>
        <strain evidence="18 19">A-11-3</strain>
    </source>
</reference>
<sequence>MSDHHDDHHNEEFPHSSFRGYMIGFVLSVILTVIPFWLVMANVISSSAATAVVILGFAVVQIVVHMVYFLHMNFQSQGGWNMLSLIFTSILVLITIFGSLWVMYHMNVNMMPSMMGDMQG</sequence>
<evidence type="ECO:0000256" key="4">
    <source>
        <dbReference type="ARBA" id="ARBA00014689"/>
    </source>
</evidence>
<comment type="subunit">
    <text evidence="3">Heterooctamer of two A chains, two B chains, two C chains and two D chains.</text>
</comment>
<evidence type="ECO:0000256" key="7">
    <source>
        <dbReference type="ARBA" id="ARBA00022692"/>
    </source>
</evidence>
<evidence type="ECO:0000256" key="11">
    <source>
        <dbReference type="ARBA" id="ARBA00023136"/>
    </source>
</evidence>
<dbReference type="eggNOG" id="COG3125">
    <property type="taxonomic scope" value="Bacteria"/>
</dbReference>
<evidence type="ECO:0000256" key="14">
    <source>
        <dbReference type="ARBA" id="ARBA00030211"/>
    </source>
</evidence>